<evidence type="ECO:0000313" key="4">
    <source>
        <dbReference type="EMBL" id="OAY80185.1"/>
    </source>
</evidence>
<dbReference type="Pfam" id="PF01535">
    <property type="entry name" value="PPR"/>
    <property type="match status" value="2"/>
</dbReference>
<dbReference type="EMBL" id="LSRQ01000931">
    <property type="protein sequence ID" value="OAY80185.1"/>
    <property type="molecule type" value="Genomic_DNA"/>
</dbReference>
<dbReference type="PANTHER" id="PTHR47926:SF347">
    <property type="entry name" value="PENTATRICOPEPTIDE REPEAT-CONTAINING PROTEIN"/>
    <property type="match status" value="1"/>
</dbReference>
<keyword evidence="2" id="KW-0809">Transit peptide</keyword>
<dbReference type="InterPro" id="IPR011990">
    <property type="entry name" value="TPR-like_helical_dom_sf"/>
</dbReference>
<organism evidence="4 5">
    <name type="scientific">Ananas comosus</name>
    <name type="common">Pineapple</name>
    <name type="synonym">Ananas ananas</name>
    <dbReference type="NCBI Taxonomy" id="4615"/>
    <lineage>
        <taxon>Eukaryota</taxon>
        <taxon>Viridiplantae</taxon>
        <taxon>Streptophyta</taxon>
        <taxon>Embryophyta</taxon>
        <taxon>Tracheophyta</taxon>
        <taxon>Spermatophyta</taxon>
        <taxon>Magnoliopsida</taxon>
        <taxon>Liliopsida</taxon>
        <taxon>Poales</taxon>
        <taxon>Bromeliaceae</taxon>
        <taxon>Bromelioideae</taxon>
        <taxon>Ananas</taxon>
    </lineage>
</organism>
<keyword evidence="1" id="KW-0677">Repeat</keyword>
<dbReference type="STRING" id="4615.A0A199VU16"/>
<accession>A0A199VU16</accession>
<evidence type="ECO:0000313" key="5">
    <source>
        <dbReference type="Proteomes" id="UP000092600"/>
    </source>
</evidence>
<feature type="repeat" description="PPR" evidence="3">
    <location>
        <begin position="15"/>
        <end position="49"/>
    </location>
</feature>
<gene>
    <name evidence="4" type="ORF">ACMD2_15942</name>
</gene>
<protein>
    <submittedName>
        <fullName evidence="4">Putative pentatricopeptide repeat-containing protein, mitochondrial</fullName>
    </submittedName>
</protein>
<name>A0A199VU16_ANACO</name>
<dbReference type="GO" id="GO:0009451">
    <property type="term" value="P:RNA modification"/>
    <property type="evidence" value="ECO:0007669"/>
    <property type="project" value="InterPro"/>
</dbReference>
<evidence type="ECO:0000256" key="1">
    <source>
        <dbReference type="ARBA" id="ARBA00022737"/>
    </source>
</evidence>
<reference evidence="4 5" key="1">
    <citation type="journal article" date="2016" name="DNA Res.">
        <title>The draft genome of MD-2 pineapple using hybrid error correction of long reads.</title>
        <authorList>
            <person name="Redwan R.M."/>
            <person name="Saidin A."/>
            <person name="Kumar S.V."/>
        </authorList>
    </citation>
    <scope>NUCLEOTIDE SEQUENCE [LARGE SCALE GENOMIC DNA]</scope>
    <source>
        <strain evidence="5">cv. MD2</strain>
        <tissue evidence="4">Leaf</tissue>
    </source>
</reference>
<dbReference type="InterPro" id="IPR046960">
    <property type="entry name" value="PPR_At4g14850-like_plant"/>
</dbReference>
<comment type="caution">
    <text evidence="4">The sequence shown here is derived from an EMBL/GenBank/DDBJ whole genome shotgun (WGS) entry which is preliminary data.</text>
</comment>
<dbReference type="NCBIfam" id="TIGR00756">
    <property type="entry name" value="PPR"/>
    <property type="match status" value="1"/>
</dbReference>
<evidence type="ECO:0000256" key="3">
    <source>
        <dbReference type="PROSITE-ProRule" id="PRU00708"/>
    </source>
</evidence>
<evidence type="ECO:0000256" key="2">
    <source>
        <dbReference type="ARBA" id="ARBA00022946"/>
    </source>
</evidence>
<dbReference type="AlphaFoldDB" id="A0A199VU16"/>
<dbReference type="PROSITE" id="PS51375">
    <property type="entry name" value="PPR"/>
    <property type="match status" value="1"/>
</dbReference>
<dbReference type="PANTHER" id="PTHR47926">
    <property type="entry name" value="PENTATRICOPEPTIDE REPEAT-CONTAINING PROTEIN"/>
    <property type="match status" value="1"/>
</dbReference>
<dbReference type="InterPro" id="IPR002885">
    <property type="entry name" value="PPR_rpt"/>
</dbReference>
<dbReference type="GO" id="GO:0003723">
    <property type="term" value="F:RNA binding"/>
    <property type="evidence" value="ECO:0007669"/>
    <property type="project" value="InterPro"/>
</dbReference>
<sequence>MGGARNVFDEMPERSIVVWTAVISGYSQMGSHGEALELFVRMLATGNVSILLQACKLDLGRQVHSIAIKTNFESHIFVGSSLLDMYAKSNNILEARKVFDFLPKRDVVSCTAILSEYAQLGLDEEAL</sequence>
<dbReference type="Proteomes" id="UP000092600">
    <property type="component" value="Unassembled WGS sequence"/>
</dbReference>
<proteinExistence type="predicted"/>
<dbReference type="Gene3D" id="1.25.40.10">
    <property type="entry name" value="Tetratricopeptide repeat domain"/>
    <property type="match status" value="2"/>
</dbReference>